<dbReference type="PANTHER" id="PTHR11707">
    <property type="entry name" value="L-ASPARAGINASE"/>
    <property type="match status" value="1"/>
</dbReference>
<dbReference type="GeneID" id="27344223"/>
<evidence type="ECO:0000313" key="3">
    <source>
        <dbReference type="EMBL" id="KIW29201.1"/>
    </source>
</evidence>
<keyword evidence="4" id="KW-1185">Reference proteome</keyword>
<dbReference type="InterPro" id="IPR036152">
    <property type="entry name" value="Asp/glu_Ase-like_sf"/>
</dbReference>
<dbReference type="RefSeq" id="XP_016249417.1">
    <property type="nucleotide sequence ID" value="XM_016391898.1"/>
</dbReference>
<dbReference type="STRING" id="569365.A0A0D1ZMK0"/>
<dbReference type="InterPro" id="IPR027474">
    <property type="entry name" value="L-asparaginase_N"/>
</dbReference>
<evidence type="ECO:0000259" key="2">
    <source>
        <dbReference type="Pfam" id="PF00710"/>
    </source>
</evidence>
<dbReference type="PRINTS" id="PR00139">
    <property type="entry name" value="ASNGLNASE"/>
</dbReference>
<dbReference type="InterPro" id="IPR037152">
    <property type="entry name" value="L-asparaginase_N_sf"/>
</dbReference>
<dbReference type="SMART" id="SM00870">
    <property type="entry name" value="Asparaginase"/>
    <property type="match status" value="1"/>
</dbReference>
<dbReference type="InterPro" id="IPR006034">
    <property type="entry name" value="Asparaginase/glutaminase-like"/>
</dbReference>
<evidence type="ECO:0000256" key="1">
    <source>
        <dbReference type="PROSITE-ProRule" id="PRU10099"/>
    </source>
</evidence>
<dbReference type="PANTHER" id="PTHR11707:SF28">
    <property type="entry name" value="60 KDA LYSOPHOSPHOLIPASE"/>
    <property type="match status" value="1"/>
</dbReference>
<dbReference type="HOGENOM" id="CLU_1170538_0_0_1"/>
<dbReference type="SUPFAM" id="SSF53774">
    <property type="entry name" value="Glutaminase/Asparaginase"/>
    <property type="match status" value="1"/>
</dbReference>
<dbReference type="EMBL" id="KN847042">
    <property type="protein sequence ID" value="KIW29201.1"/>
    <property type="molecule type" value="Genomic_DNA"/>
</dbReference>
<feature type="active site" evidence="1">
    <location>
        <position position="43"/>
    </location>
</feature>
<evidence type="ECO:0000313" key="4">
    <source>
        <dbReference type="Proteomes" id="UP000054466"/>
    </source>
</evidence>
<dbReference type="GO" id="GO:0006528">
    <property type="term" value="P:asparagine metabolic process"/>
    <property type="evidence" value="ECO:0007669"/>
    <property type="project" value="UniProtKB-ARBA"/>
</dbReference>
<dbReference type="AlphaFoldDB" id="A0A0D1ZMK0"/>
<name>A0A0D1ZMK0_9EURO</name>
<proteinExistence type="predicted"/>
<dbReference type="Proteomes" id="UP000054466">
    <property type="component" value="Unassembled WGS sequence"/>
</dbReference>
<accession>A0A0D1ZMK0</accession>
<sequence length="237" mass="26068">MDVTAMTSAERDGEMALTRMMSNNMSSSHVPEARVLIIMTGGTISMQRSPNGLIPARNFLERCMAPRPEFNDGETHDPISVRFHDGPEGLGEFQSLRTPTSVYGKRVRKVGHLQNPRASSHNASKSAVTKRTSRRYAVLEFEPLLDSSSIDSKGWAEIAQAIFRNYKLFDGFVVLHGTDSLAYTCSALSFMLQNLGKPVILTGKLRHQRSCGGTEVLLQDLHLTRLFRGVTGDGLGG</sequence>
<organism evidence="3 4">
    <name type="scientific">Cladophialophora immunda</name>
    <dbReference type="NCBI Taxonomy" id="569365"/>
    <lineage>
        <taxon>Eukaryota</taxon>
        <taxon>Fungi</taxon>
        <taxon>Dikarya</taxon>
        <taxon>Ascomycota</taxon>
        <taxon>Pezizomycotina</taxon>
        <taxon>Eurotiomycetes</taxon>
        <taxon>Chaetothyriomycetidae</taxon>
        <taxon>Chaetothyriales</taxon>
        <taxon>Herpotrichiellaceae</taxon>
        <taxon>Cladophialophora</taxon>
    </lineage>
</organism>
<feature type="domain" description="L-asparaginase N-terminal" evidence="2">
    <location>
        <begin position="34"/>
        <end position="207"/>
    </location>
</feature>
<dbReference type="Pfam" id="PF00710">
    <property type="entry name" value="Asparaginase"/>
    <property type="match status" value="1"/>
</dbReference>
<reference evidence="3 4" key="1">
    <citation type="submission" date="2015-01" db="EMBL/GenBank/DDBJ databases">
        <title>The Genome Sequence of Cladophialophora immunda CBS83496.</title>
        <authorList>
            <consortium name="The Broad Institute Genomics Platform"/>
            <person name="Cuomo C."/>
            <person name="de Hoog S."/>
            <person name="Gorbushina A."/>
            <person name="Stielow B."/>
            <person name="Teixiera M."/>
            <person name="Abouelleil A."/>
            <person name="Chapman S.B."/>
            <person name="Priest M."/>
            <person name="Young S.K."/>
            <person name="Wortman J."/>
            <person name="Nusbaum C."/>
            <person name="Birren B."/>
        </authorList>
    </citation>
    <scope>NUCLEOTIDE SEQUENCE [LARGE SCALE GENOMIC DNA]</scope>
    <source>
        <strain evidence="3 4">CBS 83496</strain>
    </source>
</reference>
<gene>
    <name evidence="3" type="ORF">PV07_05029</name>
</gene>
<dbReference type="OrthoDB" id="542841at2759"/>
<protein>
    <recommendedName>
        <fullName evidence="2">L-asparaginase N-terminal domain-containing protein</fullName>
    </recommendedName>
</protein>
<dbReference type="Gene3D" id="3.40.50.1170">
    <property type="entry name" value="L-asparaginase, N-terminal domain"/>
    <property type="match status" value="1"/>
</dbReference>
<dbReference type="VEuPathDB" id="FungiDB:PV07_05029"/>
<dbReference type="PROSITE" id="PS51732">
    <property type="entry name" value="ASN_GLN_ASE_3"/>
    <property type="match status" value="1"/>
</dbReference>
<dbReference type="InterPro" id="IPR020827">
    <property type="entry name" value="Asparaginase/glutaminase_AS1"/>
</dbReference>
<dbReference type="GO" id="GO:0004067">
    <property type="term" value="F:asparaginase activity"/>
    <property type="evidence" value="ECO:0007669"/>
    <property type="project" value="UniProtKB-UniRule"/>
</dbReference>
<dbReference type="PROSITE" id="PS00144">
    <property type="entry name" value="ASN_GLN_ASE_1"/>
    <property type="match status" value="1"/>
</dbReference>